<feature type="transmembrane region" description="Helical" evidence="1">
    <location>
        <begin position="6"/>
        <end position="26"/>
    </location>
</feature>
<evidence type="ECO:0000313" key="3">
    <source>
        <dbReference type="Proteomes" id="UP000611215"/>
    </source>
</evidence>
<gene>
    <name evidence="2" type="ORF">ITJ86_01395</name>
</gene>
<sequence>MGTGLFIIDAIIIAIVILPFVLFINGRKKRQKKLQKALQSEASLHNCKLSKVETHSNFAIGIDSSEQKLFFYKETEEAAYAQTVDLKSISACKSIKEYKQAKGNAKPNNVIDKIQLSFIHRNQKDATHLVLYNNNDEMTLNNELVVAQKWQDYITEFLESKVEVQTSETSKHVATA</sequence>
<proteinExistence type="predicted"/>
<comment type="caution">
    <text evidence="2">The sequence shown here is derived from an EMBL/GenBank/DDBJ whole genome shotgun (WGS) entry which is preliminary data.</text>
</comment>
<keyword evidence="1" id="KW-1133">Transmembrane helix</keyword>
<dbReference type="RefSeq" id="WP_195869812.1">
    <property type="nucleotide sequence ID" value="NZ_JADOET010000001.1"/>
</dbReference>
<evidence type="ECO:0000256" key="1">
    <source>
        <dbReference type="SAM" id="Phobius"/>
    </source>
</evidence>
<name>A0ABS0EED2_9FLAO</name>
<keyword evidence="3" id="KW-1185">Reference proteome</keyword>
<dbReference type="EMBL" id="JADOET010000001">
    <property type="protein sequence ID" value="MBF8148531.1"/>
    <property type="molecule type" value="Genomic_DNA"/>
</dbReference>
<keyword evidence="1" id="KW-0472">Membrane</keyword>
<organism evidence="2 3">
    <name type="scientific">Winogradskyella marina</name>
    <dbReference type="NCBI Taxonomy" id="2785530"/>
    <lineage>
        <taxon>Bacteria</taxon>
        <taxon>Pseudomonadati</taxon>
        <taxon>Bacteroidota</taxon>
        <taxon>Flavobacteriia</taxon>
        <taxon>Flavobacteriales</taxon>
        <taxon>Flavobacteriaceae</taxon>
        <taxon>Winogradskyella</taxon>
    </lineage>
</organism>
<keyword evidence="1" id="KW-0812">Transmembrane</keyword>
<accession>A0ABS0EED2</accession>
<dbReference type="Proteomes" id="UP000611215">
    <property type="component" value="Unassembled WGS sequence"/>
</dbReference>
<evidence type="ECO:0000313" key="2">
    <source>
        <dbReference type="EMBL" id="MBF8148531.1"/>
    </source>
</evidence>
<reference evidence="2 3" key="1">
    <citation type="submission" date="2020-11" db="EMBL/GenBank/DDBJ databases">
        <title>Winogradskyella marina sp. nov., isolated from marine sediment.</title>
        <authorList>
            <person name="Bo J."/>
            <person name="Wang S."/>
            <person name="Song X."/>
            <person name="Du Z."/>
        </authorList>
    </citation>
    <scope>NUCLEOTIDE SEQUENCE [LARGE SCALE GENOMIC DNA]</scope>
    <source>
        <strain evidence="2 3">F6397</strain>
    </source>
</reference>
<protein>
    <submittedName>
        <fullName evidence="2">Uncharacterized protein</fullName>
    </submittedName>
</protein>